<dbReference type="eggNOG" id="KOG1975">
    <property type="taxonomic scope" value="Eukaryota"/>
</dbReference>
<proteinExistence type="predicted"/>
<dbReference type="PANTHER" id="PTHR12189">
    <property type="entry name" value="MRNA GUANINE-7- METHYLTRANSFERASE"/>
    <property type="match status" value="1"/>
</dbReference>
<reference evidence="16" key="3">
    <citation type="submission" date="2025-09" db="UniProtKB">
        <authorList>
            <consortium name="Ensembl"/>
        </authorList>
    </citation>
    <scope>IDENTIFICATION</scope>
</reference>
<dbReference type="CDD" id="cd02440">
    <property type="entry name" value="AdoMet_MTases"/>
    <property type="match status" value="1"/>
</dbReference>
<dbReference type="InterPro" id="IPR029063">
    <property type="entry name" value="SAM-dependent_MTases_sf"/>
</dbReference>
<keyword evidence="7" id="KW-0694">RNA-binding</keyword>
<evidence type="ECO:0000256" key="9">
    <source>
        <dbReference type="ARBA" id="ARBA00023242"/>
    </source>
</evidence>
<feature type="binding site" evidence="13">
    <location>
        <position position="169"/>
    </location>
    <ligand>
        <name>S-adenosyl-L-methionine</name>
        <dbReference type="ChEBI" id="CHEBI:59789"/>
    </ligand>
</feature>
<evidence type="ECO:0000256" key="14">
    <source>
        <dbReference type="SAM" id="MobiDB-lite"/>
    </source>
</evidence>
<evidence type="ECO:0000256" key="1">
    <source>
        <dbReference type="ARBA" id="ARBA00004123"/>
    </source>
</evidence>
<dbReference type="InterPro" id="IPR004971">
    <property type="entry name" value="mRNA_G-N7_MeTrfase_dom"/>
</dbReference>
<dbReference type="OMA" id="HYCFESM"/>
<evidence type="ECO:0000256" key="4">
    <source>
        <dbReference type="ARBA" id="ARBA00022664"/>
    </source>
</evidence>
<evidence type="ECO:0000256" key="11">
    <source>
        <dbReference type="ARBA" id="ARBA00044712"/>
    </source>
</evidence>
<feature type="binding site" evidence="13">
    <location>
        <position position="90"/>
    </location>
    <ligand>
        <name>S-adenosyl-L-methionine</name>
        <dbReference type="ChEBI" id="CHEBI:59789"/>
    </ligand>
</feature>
<dbReference type="GO" id="GO:0004482">
    <property type="term" value="F:mRNA 5'-cap (guanine-N7-)-methyltransferase activity"/>
    <property type="evidence" value="ECO:0007669"/>
    <property type="project" value="UniProtKB-EC"/>
</dbReference>
<dbReference type="GO" id="GO:0005634">
    <property type="term" value="C:nucleus"/>
    <property type="evidence" value="ECO:0007669"/>
    <property type="project" value="UniProtKB-SubCell"/>
</dbReference>
<dbReference type="PROSITE" id="PS51562">
    <property type="entry name" value="RNA_CAP0_MT"/>
    <property type="match status" value="1"/>
</dbReference>
<dbReference type="FunCoup" id="H2YL80">
    <property type="interactions" value="891"/>
</dbReference>
<dbReference type="HOGENOM" id="CLU_020346_1_0_1"/>
<evidence type="ECO:0000313" key="16">
    <source>
        <dbReference type="Ensembl" id="ENSCSAVP00000006082.1"/>
    </source>
</evidence>
<organism evidence="16 17">
    <name type="scientific">Ciona savignyi</name>
    <name type="common">Pacific transparent sea squirt</name>
    <dbReference type="NCBI Taxonomy" id="51511"/>
    <lineage>
        <taxon>Eukaryota</taxon>
        <taxon>Metazoa</taxon>
        <taxon>Chordata</taxon>
        <taxon>Tunicata</taxon>
        <taxon>Ascidiacea</taxon>
        <taxon>Phlebobranchia</taxon>
        <taxon>Cionidae</taxon>
        <taxon>Ciona</taxon>
    </lineage>
</organism>
<evidence type="ECO:0000259" key="15">
    <source>
        <dbReference type="PROSITE" id="PS51562"/>
    </source>
</evidence>
<feature type="region of interest" description="Disordered" evidence="14">
    <location>
        <begin position="1"/>
        <end position="31"/>
    </location>
</feature>
<dbReference type="SMR" id="H2YL80"/>
<keyword evidence="9" id="KW-0539">Nucleus</keyword>
<dbReference type="InParanoid" id="H2YL80"/>
<evidence type="ECO:0000256" key="6">
    <source>
        <dbReference type="ARBA" id="ARBA00022691"/>
    </source>
</evidence>
<keyword evidence="17" id="KW-1185">Reference proteome</keyword>
<evidence type="ECO:0000313" key="17">
    <source>
        <dbReference type="Proteomes" id="UP000007875"/>
    </source>
</evidence>
<dbReference type="GO" id="GO:0003723">
    <property type="term" value="F:RNA binding"/>
    <property type="evidence" value="ECO:0007669"/>
    <property type="project" value="UniProtKB-KW"/>
</dbReference>
<evidence type="ECO:0000256" key="12">
    <source>
        <dbReference type="ARBA" id="ARBA00045434"/>
    </source>
</evidence>
<name>H2YL80_CIOSA</name>
<reference evidence="16" key="2">
    <citation type="submission" date="2025-08" db="UniProtKB">
        <authorList>
            <consortium name="Ensembl"/>
        </authorList>
    </citation>
    <scope>IDENTIFICATION</scope>
</reference>
<dbReference type="STRING" id="51511.ENSCSAVP00000006082"/>
<keyword evidence="6" id="KW-0949">S-adenosyl-L-methionine</keyword>
<dbReference type="EC" id="2.1.1.56" evidence="2"/>
<dbReference type="SUPFAM" id="SSF53335">
    <property type="entry name" value="S-adenosyl-L-methionine-dependent methyltransferases"/>
    <property type="match status" value="1"/>
</dbReference>
<dbReference type="Proteomes" id="UP000007875">
    <property type="component" value="Unassembled WGS sequence"/>
</dbReference>
<keyword evidence="5" id="KW-0808">Transferase</keyword>
<dbReference type="Pfam" id="PF03291">
    <property type="entry name" value="mRNA_G-N7_MeTrfase"/>
    <property type="match status" value="1"/>
</dbReference>
<dbReference type="PIRSF" id="PIRSF028762">
    <property type="entry name" value="ABD1"/>
    <property type="match status" value="1"/>
</dbReference>
<comment type="subcellular location">
    <subcellularLocation>
        <location evidence="1">Nucleus</location>
    </subcellularLocation>
</comment>
<dbReference type="InterPro" id="IPR016899">
    <property type="entry name" value="mRNA_G-N7_MeTrfase_euk"/>
</dbReference>
<comment type="catalytic activity">
    <reaction evidence="11">
        <text>a 5'-end (5'-triphosphoguanosine)-ribonucleoside in mRNA + S-adenosyl-L-methionine = a 5'-end (N(7)-methyl 5'-triphosphoguanosine)-ribonucleoside in mRNA + S-adenosyl-L-homocysteine</text>
        <dbReference type="Rhea" id="RHEA:67008"/>
        <dbReference type="Rhea" id="RHEA-COMP:17166"/>
        <dbReference type="Rhea" id="RHEA-COMP:17167"/>
        <dbReference type="ChEBI" id="CHEBI:57856"/>
        <dbReference type="ChEBI" id="CHEBI:59789"/>
        <dbReference type="ChEBI" id="CHEBI:156461"/>
        <dbReference type="ChEBI" id="CHEBI:167617"/>
        <dbReference type="EC" id="2.1.1.56"/>
    </reaction>
</comment>
<evidence type="ECO:0000256" key="7">
    <source>
        <dbReference type="ARBA" id="ARBA00022884"/>
    </source>
</evidence>
<dbReference type="Ensembl" id="ENSCSAVT00000006159.1">
    <property type="protein sequence ID" value="ENSCSAVP00000006082.1"/>
    <property type="gene ID" value="ENSCSAVG00000003633.1"/>
</dbReference>
<feature type="domain" description="MRNA cap 0 methyltransferase" evidence="15">
    <location>
        <begin position="52"/>
        <end position="270"/>
    </location>
</feature>
<feature type="binding site" evidence="13">
    <location>
        <position position="174"/>
    </location>
    <ligand>
        <name>S-adenosyl-L-methionine</name>
        <dbReference type="ChEBI" id="CHEBI:59789"/>
    </ligand>
</feature>
<feature type="binding site" evidence="13">
    <location>
        <position position="112"/>
    </location>
    <ligand>
        <name>S-adenosyl-L-methionine</name>
        <dbReference type="ChEBI" id="CHEBI:59789"/>
    </ligand>
</feature>
<keyword evidence="8" id="KW-0506">mRNA capping</keyword>
<evidence type="ECO:0000256" key="5">
    <source>
        <dbReference type="ARBA" id="ARBA00022679"/>
    </source>
</evidence>
<dbReference type="GeneTree" id="ENSGT00390000002368"/>
<dbReference type="Gene3D" id="3.40.50.150">
    <property type="entry name" value="Vaccinia Virus protein VP39"/>
    <property type="match status" value="1"/>
</dbReference>
<accession>H2YL80</accession>
<evidence type="ECO:0000256" key="10">
    <source>
        <dbReference type="ARBA" id="ARBA00033043"/>
    </source>
</evidence>
<dbReference type="AlphaFoldDB" id="H2YL80"/>
<protein>
    <recommendedName>
        <fullName evidence="2">mRNA (guanine-N(7))-methyltransferase</fullName>
        <ecNumber evidence="2">2.1.1.56</ecNumber>
    </recommendedName>
    <alternativeName>
        <fullName evidence="10">RG7MT1</fullName>
    </alternativeName>
</protein>
<keyword evidence="4" id="KW-0507">mRNA processing</keyword>
<keyword evidence="3" id="KW-0489">Methyltransferase</keyword>
<comment type="function">
    <text evidence="12">Catalytic subunit of the mRNA-capping methyltransferase RNMT:RAMAC complex that methylates the N7 position of the added guanosine to the 5'-cap structure of mRNAs. Binds RNA containing 5'-terminal GpppC.</text>
</comment>
<evidence type="ECO:0000256" key="3">
    <source>
        <dbReference type="ARBA" id="ARBA00022603"/>
    </source>
</evidence>
<evidence type="ECO:0000256" key="2">
    <source>
        <dbReference type="ARBA" id="ARBA00011926"/>
    </source>
</evidence>
<reference evidence="17" key="1">
    <citation type="submission" date="2003-08" db="EMBL/GenBank/DDBJ databases">
        <authorList>
            <person name="Birren B."/>
            <person name="Nusbaum C."/>
            <person name="Abebe A."/>
            <person name="Abouelleil A."/>
            <person name="Adekoya E."/>
            <person name="Ait-zahra M."/>
            <person name="Allen N."/>
            <person name="Allen T."/>
            <person name="An P."/>
            <person name="Anderson M."/>
            <person name="Anderson S."/>
            <person name="Arachchi H."/>
            <person name="Armbruster J."/>
            <person name="Bachantsang P."/>
            <person name="Baldwin J."/>
            <person name="Barry A."/>
            <person name="Bayul T."/>
            <person name="Blitshsteyn B."/>
            <person name="Bloom T."/>
            <person name="Blye J."/>
            <person name="Boguslavskiy L."/>
            <person name="Borowsky M."/>
            <person name="Boukhgalter B."/>
            <person name="Brunache A."/>
            <person name="Butler J."/>
            <person name="Calixte N."/>
            <person name="Calvo S."/>
            <person name="Camarata J."/>
            <person name="Campo K."/>
            <person name="Chang J."/>
            <person name="Cheshatsang Y."/>
            <person name="Citroen M."/>
            <person name="Collymore A."/>
            <person name="Considine T."/>
            <person name="Cook A."/>
            <person name="Cooke P."/>
            <person name="Corum B."/>
            <person name="Cuomo C."/>
            <person name="David R."/>
            <person name="Dawoe T."/>
            <person name="Degray S."/>
            <person name="Dodge S."/>
            <person name="Dooley K."/>
            <person name="Dorje P."/>
            <person name="Dorjee K."/>
            <person name="Dorris L."/>
            <person name="Duffey N."/>
            <person name="Dupes A."/>
            <person name="Elkins T."/>
            <person name="Engels R."/>
            <person name="Erickson J."/>
            <person name="Farina A."/>
            <person name="Faro S."/>
            <person name="Ferreira P."/>
            <person name="Fischer H."/>
            <person name="Fitzgerald M."/>
            <person name="Foley K."/>
            <person name="Gage D."/>
            <person name="Galagan J."/>
            <person name="Gearin G."/>
            <person name="Gnerre S."/>
            <person name="Gnirke A."/>
            <person name="Goyette A."/>
            <person name="Graham J."/>
            <person name="Grandbois E."/>
            <person name="Gyaltsen K."/>
            <person name="Hafez N."/>
            <person name="Hagopian D."/>
            <person name="Hagos B."/>
            <person name="Hall J."/>
            <person name="Hatcher B."/>
            <person name="Heller A."/>
            <person name="Higgins H."/>
            <person name="Honan T."/>
            <person name="Horn A."/>
            <person name="Houde N."/>
            <person name="Hughes L."/>
            <person name="Hulme W."/>
            <person name="Husby E."/>
            <person name="Iliev I."/>
            <person name="Jaffe D."/>
            <person name="Jones C."/>
            <person name="Kamal M."/>
            <person name="Kamat A."/>
            <person name="Kamvysselis M."/>
            <person name="Karlsson E."/>
            <person name="Kells C."/>
            <person name="Kieu A."/>
            <person name="Kisner P."/>
            <person name="Kodira C."/>
            <person name="Kulbokas E."/>
            <person name="Labutti K."/>
            <person name="Lama D."/>
            <person name="Landers T."/>
            <person name="Leger J."/>
            <person name="Levine S."/>
            <person name="Lewis D."/>
            <person name="Lewis T."/>
            <person name="Lindblad-toh K."/>
            <person name="Liu X."/>
            <person name="Lokyitsang T."/>
            <person name="Lokyitsang Y."/>
            <person name="Lucien O."/>
            <person name="Lui A."/>
            <person name="Ma L.J."/>
            <person name="Mabbitt R."/>
            <person name="Macdonald J."/>
            <person name="Maclean C."/>
            <person name="Major J."/>
            <person name="Manning J."/>
            <person name="Marabella R."/>
            <person name="Maru K."/>
            <person name="Matthews C."/>
            <person name="Mauceli E."/>
            <person name="Mccarthy M."/>
            <person name="Mcdonough S."/>
            <person name="Mcghee T."/>
            <person name="Meldrim J."/>
            <person name="Meneus L."/>
            <person name="Mesirov J."/>
            <person name="Mihalev A."/>
            <person name="Mihova T."/>
            <person name="Mikkelsen T."/>
            <person name="Mlenga V."/>
            <person name="Moru K."/>
            <person name="Mozes J."/>
            <person name="Mulrain L."/>
            <person name="Munson G."/>
            <person name="Naylor J."/>
            <person name="Newes C."/>
            <person name="Nguyen C."/>
            <person name="Nguyen N."/>
            <person name="Nguyen T."/>
            <person name="Nicol R."/>
            <person name="Nielsen C."/>
            <person name="Nizzari M."/>
            <person name="Norbu C."/>
            <person name="Norbu N."/>
            <person name="O'donnell P."/>
            <person name="Okoawo O."/>
            <person name="O'leary S."/>
            <person name="Omotosho B."/>
            <person name="O'neill K."/>
            <person name="Osman S."/>
            <person name="Parker S."/>
            <person name="Perrin D."/>
            <person name="Phunkhang P."/>
            <person name="Piqani B."/>
            <person name="Purcell S."/>
            <person name="Rachupka T."/>
            <person name="Ramasamy U."/>
            <person name="Rameau R."/>
            <person name="Ray V."/>
            <person name="Raymond C."/>
            <person name="Retta R."/>
            <person name="Richardson S."/>
            <person name="Rise C."/>
            <person name="Rodriguez J."/>
            <person name="Rogers J."/>
            <person name="Rogov P."/>
            <person name="Rutman M."/>
            <person name="Schupbach R."/>
            <person name="Seaman C."/>
            <person name="Settipalli S."/>
            <person name="Sharpe T."/>
            <person name="Sheridan J."/>
            <person name="Sherpa N."/>
            <person name="Shi J."/>
            <person name="Smirnov S."/>
            <person name="Smith C."/>
            <person name="Sougnez C."/>
            <person name="Spencer B."/>
            <person name="Stalker J."/>
            <person name="Stange-thomann N."/>
            <person name="Stavropoulos S."/>
            <person name="Stetson K."/>
            <person name="Stone C."/>
            <person name="Stone S."/>
            <person name="Stubbs M."/>
            <person name="Talamas J."/>
            <person name="Tchuinga P."/>
            <person name="Tenzing P."/>
            <person name="Tesfaye S."/>
            <person name="Theodore J."/>
            <person name="Thoulutsang Y."/>
            <person name="Topham K."/>
            <person name="Towey S."/>
            <person name="Tsamla T."/>
            <person name="Tsomo N."/>
            <person name="Vallee D."/>
            <person name="Vassiliev H."/>
            <person name="Venkataraman V."/>
            <person name="Vinson J."/>
            <person name="Vo A."/>
            <person name="Wade C."/>
            <person name="Wang S."/>
            <person name="Wangchuk T."/>
            <person name="Wangdi T."/>
            <person name="Whittaker C."/>
            <person name="Wilkinson J."/>
            <person name="Wu Y."/>
            <person name="Wyman D."/>
            <person name="Yadav S."/>
            <person name="Yang S."/>
            <person name="Yang X."/>
            <person name="Yeager S."/>
            <person name="Yee E."/>
            <person name="Young G."/>
            <person name="Zainoun J."/>
            <person name="Zembeck L."/>
            <person name="Zimmer A."/>
            <person name="Zody M."/>
            <person name="Lander E."/>
        </authorList>
    </citation>
    <scope>NUCLEOTIDE SEQUENCE [LARGE SCALE GENOMIC DNA]</scope>
</reference>
<feature type="binding site" evidence="13">
    <location>
        <position position="65"/>
    </location>
    <ligand>
        <name>S-adenosyl-L-methionine</name>
        <dbReference type="ChEBI" id="CHEBI:59789"/>
    </ligand>
</feature>
<evidence type="ECO:0000256" key="13">
    <source>
        <dbReference type="PIRSR" id="PIRSR028762-1"/>
    </source>
</evidence>
<dbReference type="PANTHER" id="PTHR12189:SF2">
    <property type="entry name" value="MRNA CAP GUANINE-N7 METHYLTRANSFERASE"/>
    <property type="match status" value="1"/>
</dbReference>
<feature type="binding site" evidence="13">
    <location>
        <position position="146"/>
    </location>
    <ligand>
        <name>S-adenosyl-L-methionine</name>
        <dbReference type="ChEBI" id="CHEBI:59789"/>
    </ligand>
</feature>
<sequence>MNPSINISPNKRKRKSSQDFEESNVKRSSNAEKVAEHYNKRGNTSCAERRQSKIFYMRNFNNWTKSVLIKKYVDALNKRGVNHPVVLDLGCGKGGDILKWDKARPNHLICTDLAETSVSQCKDRYALLKKRHRNKQIFTTEFIVADSSKENLNEKVQDKQMKYDITSCQFVIHYSFESEEQATMMVHNACASLNKGRYFFGTTVNADKMIDLVGNTDDLSFGNTVFDVTFESKDLFPDFSCKYIFQLHDVVNCPEFLLKKETLVRYARNT</sequence>
<evidence type="ECO:0000256" key="8">
    <source>
        <dbReference type="ARBA" id="ARBA00023042"/>
    </source>
</evidence>
<dbReference type="InterPro" id="IPR039753">
    <property type="entry name" value="RG7MT1"/>
</dbReference>